<name>A0ABS5BWG1_9BACT</name>
<gene>
    <name evidence="2" type="ORF">J8F10_22565</name>
</gene>
<evidence type="ECO:0000256" key="1">
    <source>
        <dbReference type="SAM" id="Phobius"/>
    </source>
</evidence>
<keyword evidence="1" id="KW-0812">Transmembrane</keyword>
<protein>
    <submittedName>
        <fullName evidence="2">Uncharacterized protein</fullName>
    </submittedName>
</protein>
<accession>A0ABS5BWG1</accession>
<evidence type="ECO:0000313" key="2">
    <source>
        <dbReference type="EMBL" id="MBP3958049.1"/>
    </source>
</evidence>
<dbReference type="Proteomes" id="UP000676565">
    <property type="component" value="Unassembled WGS sequence"/>
</dbReference>
<feature type="transmembrane region" description="Helical" evidence="1">
    <location>
        <begin position="46"/>
        <end position="62"/>
    </location>
</feature>
<keyword evidence="1" id="KW-0472">Membrane</keyword>
<comment type="caution">
    <text evidence="2">The sequence shown here is derived from an EMBL/GenBank/DDBJ whole genome shotgun (WGS) entry which is preliminary data.</text>
</comment>
<dbReference type="EMBL" id="JAGKQQ010000001">
    <property type="protein sequence ID" value="MBP3958049.1"/>
    <property type="molecule type" value="Genomic_DNA"/>
</dbReference>
<reference evidence="2 3" key="1">
    <citation type="submission" date="2021-04" db="EMBL/GenBank/DDBJ databases">
        <authorList>
            <person name="Ivanova A."/>
        </authorList>
    </citation>
    <scope>NUCLEOTIDE SEQUENCE [LARGE SCALE GENOMIC DNA]</scope>
    <source>
        <strain evidence="2 3">G18</strain>
    </source>
</reference>
<evidence type="ECO:0000313" key="3">
    <source>
        <dbReference type="Proteomes" id="UP000676565"/>
    </source>
</evidence>
<sequence length="97" mass="11003">MLSLAAPYMTMGLKSLKLDYESQKADGFPLYQQAGSWVAENLRPEWLGLGFLGLAFVLYLWMRPRAATCSGTFIRRSRKVRTSQVVKSKLLVFHCIS</sequence>
<keyword evidence="3" id="KW-1185">Reference proteome</keyword>
<dbReference type="RefSeq" id="WP_210657681.1">
    <property type="nucleotide sequence ID" value="NZ_JAGKQQ010000001.1"/>
</dbReference>
<proteinExistence type="predicted"/>
<organism evidence="2 3">
    <name type="scientific">Gemmata palustris</name>
    <dbReference type="NCBI Taxonomy" id="2822762"/>
    <lineage>
        <taxon>Bacteria</taxon>
        <taxon>Pseudomonadati</taxon>
        <taxon>Planctomycetota</taxon>
        <taxon>Planctomycetia</taxon>
        <taxon>Gemmatales</taxon>
        <taxon>Gemmataceae</taxon>
        <taxon>Gemmata</taxon>
    </lineage>
</organism>
<keyword evidence="1" id="KW-1133">Transmembrane helix</keyword>